<dbReference type="InterPro" id="IPR029016">
    <property type="entry name" value="GAF-like_dom_sf"/>
</dbReference>
<dbReference type="SUPFAM" id="SSF55781">
    <property type="entry name" value="GAF domain-like"/>
    <property type="match status" value="1"/>
</dbReference>
<evidence type="ECO:0000313" key="3">
    <source>
        <dbReference type="EMBL" id="SHE85561.1"/>
    </source>
</evidence>
<dbReference type="SMART" id="SM00052">
    <property type="entry name" value="EAL"/>
    <property type="match status" value="1"/>
</dbReference>
<dbReference type="PANTHER" id="PTHR33121:SF70">
    <property type="entry name" value="SIGNALING PROTEIN YKOW"/>
    <property type="match status" value="1"/>
</dbReference>
<dbReference type="InterPro" id="IPR000160">
    <property type="entry name" value="GGDEF_dom"/>
</dbReference>
<evidence type="ECO:0000259" key="1">
    <source>
        <dbReference type="PROSITE" id="PS50883"/>
    </source>
</evidence>
<evidence type="ECO:0000313" key="4">
    <source>
        <dbReference type="Proteomes" id="UP000184485"/>
    </source>
</evidence>
<dbReference type="SMART" id="SM00065">
    <property type="entry name" value="GAF"/>
    <property type="match status" value="1"/>
</dbReference>
<protein>
    <submittedName>
        <fullName evidence="3">EAL domain, c-di-GMP-specific phosphodiesterase class I (Or its enzymatically inactive variant)</fullName>
    </submittedName>
</protein>
<dbReference type="Gene3D" id="3.20.20.450">
    <property type="entry name" value="EAL domain"/>
    <property type="match status" value="1"/>
</dbReference>
<dbReference type="InterPro" id="IPR035919">
    <property type="entry name" value="EAL_sf"/>
</dbReference>
<dbReference type="AlphaFoldDB" id="A0A1M4WWA8"/>
<dbReference type="InterPro" id="IPR050706">
    <property type="entry name" value="Cyclic-di-GMP_PDE-like"/>
</dbReference>
<dbReference type="Pfam" id="PF01590">
    <property type="entry name" value="GAF"/>
    <property type="match status" value="1"/>
</dbReference>
<accession>A0A1M4WWA8</accession>
<dbReference type="Gene3D" id="3.30.450.40">
    <property type="match status" value="1"/>
</dbReference>
<dbReference type="PANTHER" id="PTHR33121">
    <property type="entry name" value="CYCLIC DI-GMP PHOSPHODIESTERASE PDEF"/>
    <property type="match status" value="1"/>
</dbReference>
<proteinExistence type="predicted"/>
<dbReference type="Pfam" id="PF00563">
    <property type="entry name" value="EAL"/>
    <property type="match status" value="1"/>
</dbReference>
<organism evidence="3 4">
    <name type="scientific">Kaistia soli DSM 19436</name>
    <dbReference type="NCBI Taxonomy" id="1122133"/>
    <lineage>
        <taxon>Bacteria</taxon>
        <taxon>Pseudomonadati</taxon>
        <taxon>Pseudomonadota</taxon>
        <taxon>Alphaproteobacteria</taxon>
        <taxon>Hyphomicrobiales</taxon>
        <taxon>Kaistiaceae</taxon>
        <taxon>Kaistia</taxon>
    </lineage>
</organism>
<dbReference type="SUPFAM" id="SSF141868">
    <property type="entry name" value="EAL domain-like"/>
    <property type="match status" value="1"/>
</dbReference>
<dbReference type="InterPro" id="IPR003018">
    <property type="entry name" value="GAF"/>
</dbReference>
<feature type="domain" description="GGDEF" evidence="2">
    <location>
        <begin position="205"/>
        <end position="337"/>
    </location>
</feature>
<dbReference type="Proteomes" id="UP000184485">
    <property type="component" value="Unassembled WGS sequence"/>
</dbReference>
<feature type="domain" description="EAL" evidence="1">
    <location>
        <begin position="346"/>
        <end position="601"/>
    </location>
</feature>
<dbReference type="InterPro" id="IPR029787">
    <property type="entry name" value="Nucleotide_cyclase"/>
</dbReference>
<dbReference type="PROSITE" id="PS50887">
    <property type="entry name" value="GGDEF"/>
    <property type="match status" value="1"/>
</dbReference>
<dbReference type="SMART" id="SM00267">
    <property type="entry name" value="GGDEF"/>
    <property type="match status" value="1"/>
</dbReference>
<evidence type="ECO:0000259" key="2">
    <source>
        <dbReference type="PROSITE" id="PS50887"/>
    </source>
</evidence>
<dbReference type="SUPFAM" id="SSF55073">
    <property type="entry name" value="Nucleotide cyclase"/>
    <property type="match status" value="1"/>
</dbReference>
<dbReference type="InterPro" id="IPR001633">
    <property type="entry name" value="EAL_dom"/>
</dbReference>
<keyword evidence="4" id="KW-1185">Reference proteome</keyword>
<dbReference type="STRING" id="1122133.SAMN02745157_1085"/>
<dbReference type="CDD" id="cd01948">
    <property type="entry name" value="EAL"/>
    <property type="match status" value="1"/>
</dbReference>
<dbReference type="PROSITE" id="PS50883">
    <property type="entry name" value="EAL"/>
    <property type="match status" value="1"/>
</dbReference>
<sequence length="606" mass="65370">MGEPAGSVLQRLQHDVLEAIALGISFPDVAMLICLNVEALAPGTICTLIRIKEGRFQPVAAPSLPCSYSDALNGLAIGPNVGSCGTAAWTAGPVEVRDIETDPLWADYRDLALPLGLRACWSSPVIATDGSVLATFALYYREARGPTPLERSLVKACIHLSAIAIERSDAEEVVRQLASYDPLTGLPNRRSFDAAIGKLCNEGKEQFGLLLVGVERLDLIDIGIEELSSDNLLREIAHRLQELGPDASIFCLGGGLFAVLISPCADREELREFGLRVLSVLHRPRDWLSVAVDRGVSLGGALSGSDGSTPEVLRQNAELARAASRSNLHSGYVDFEPHLRTAALQRRAAFFDVETALAEQRIIPHYQPVVRLDSGRIVGLEALLRMRRRDGSIVAAAEFQEVFSDPRLAYHLTDHLIAEVAKDIAGWTAAGIDCGHVGINVAPADFIGESLGVRLEAAMAKAGVPLSRIVVEITEIIFMDDPRHNVADLVEDLRKRGARVALDDFGTGFASLTHLLTFPSDIIKIDRSFIDRLVTDPCSAVIVESLVDIALKLGKRVVAEGVETQLQADRLLSFGCTLGQGYLFAKPADVAVTTRRLSGRYADAVV</sequence>
<dbReference type="Pfam" id="PF00990">
    <property type="entry name" value="GGDEF"/>
    <property type="match status" value="1"/>
</dbReference>
<dbReference type="CDD" id="cd01949">
    <property type="entry name" value="GGDEF"/>
    <property type="match status" value="1"/>
</dbReference>
<name>A0A1M4WWA8_9HYPH</name>
<gene>
    <name evidence="3" type="ORF">SAMN02745157_1085</name>
</gene>
<dbReference type="EMBL" id="FQUP01000001">
    <property type="protein sequence ID" value="SHE85561.1"/>
    <property type="molecule type" value="Genomic_DNA"/>
</dbReference>
<dbReference type="Gene3D" id="3.30.70.270">
    <property type="match status" value="1"/>
</dbReference>
<dbReference type="InterPro" id="IPR043128">
    <property type="entry name" value="Rev_trsase/Diguanyl_cyclase"/>
</dbReference>
<reference evidence="3 4" key="1">
    <citation type="submission" date="2016-11" db="EMBL/GenBank/DDBJ databases">
        <authorList>
            <person name="Jaros S."/>
            <person name="Januszkiewicz K."/>
            <person name="Wedrychowicz H."/>
        </authorList>
    </citation>
    <scope>NUCLEOTIDE SEQUENCE [LARGE SCALE GENOMIC DNA]</scope>
    <source>
        <strain evidence="3 4">DSM 19436</strain>
    </source>
</reference>
<dbReference type="GO" id="GO:0071111">
    <property type="term" value="F:cyclic-guanylate-specific phosphodiesterase activity"/>
    <property type="evidence" value="ECO:0007669"/>
    <property type="project" value="InterPro"/>
</dbReference>